<dbReference type="AlphaFoldDB" id="A0A3M7QJ67"/>
<keyword evidence="1" id="KW-0812">Transmembrane</keyword>
<dbReference type="Proteomes" id="UP000276133">
    <property type="component" value="Unassembled WGS sequence"/>
</dbReference>
<reference evidence="2 3" key="1">
    <citation type="journal article" date="2018" name="Sci. Rep.">
        <title>Genomic signatures of local adaptation to the degree of environmental predictability in rotifers.</title>
        <authorList>
            <person name="Franch-Gras L."/>
            <person name="Hahn C."/>
            <person name="Garcia-Roger E.M."/>
            <person name="Carmona M.J."/>
            <person name="Serra M."/>
            <person name="Gomez A."/>
        </authorList>
    </citation>
    <scope>NUCLEOTIDE SEQUENCE [LARGE SCALE GENOMIC DNA]</scope>
    <source>
        <strain evidence="2">HYR1</strain>
    </source>
</reference>
<dbReference type="EMBL" id="REGN01005945">
    <property type="protein sequence ID" value="RNA11497.1"/>
    <property type="molecule type" value="Genomic_DNA"/>
</dbReference>
<keyword evidence="3" id="KW-1185">Reference proteome</keyword>
<organism evidence="2 3">
    <name type="scientific">Brachionus plicatilis</name>
    <name type="common">Marine rotifer</name>
    <name type="synonym">Brachionus muelleri</name>
    <dbReference type="NCBI Taxonomy" id="10195"/>
    <lineage>
        <taxon>Eukaryota</taxon>
        <taxon>Metazoa</taxon>
        <taxon>Spiralia</taxon>
        <taxon>Gnathifera</taxon>
        <taxon>Rotifera</taxon>
        <taxon>Eurotatoria</taxon>
        <taxon>Monogononta</taxon>
        <taxon>Pseudotrocha</taxon>
        <taxon>Ploima</taxon>
        <taxon>Brachionidae</taxon>
        <taxon>Brachionus</taxon>
    </lineage>
</organism>
<sequence length="255" mass="29946">MISNWNWNIIAVKVVTMTKAFYWRSFFIRNESCQSQIMVNKLAKMRKHIGYMRYHIKFMMNVHSNFPRIRQYSSHYRSSSWHNPLKWSFAHSPPGIIFVIAGAIGTAIWIGKITPWALAIALAALRPNVDKSWISLARLLPPGVKTSSVIETMELYKDFFVPQGFCEEFYEKIIRFKSIKGFNKKKIQPEEKLDRVFGIIQDDLKIDGIFQISFIFFQLIDQQSIKKIFELGDLLKKTNIENKDFKRKKITIVQL</sequence>
<evidence type="ECO:0000256" key="1">
    <source>
        <dbReference type="SAM" id="Phobius"/>
    </source>
</evidence>
<accession>A0A3M7QJ67</accession>
<keyword evidence="1" id="KW-1133">Transmembrane helix</keyword>
<feature type="transmembrane region" description="Helical" evidence="1">
    <location>
        <begin position="96"/>
        <end position="125"/>
    </location>
</feature>
<name>A0A3M7QJ67_BRAPC</name>
<protein>
    <submittedName>
        <fullName evidence="2">Uncharacterized protein</fullName>
    </submittedName>
</protein>
<gene>
    <name evidence="2" type="ORF">BpHYR1_048885</name>
</gene>
<evidence type="ECO:0000313" key="3">
    <source>
        <dbReference type="Proteomes" id="UP000276133"/>
    </source>
</evidence>
<evidence type="ECO:0000313" key="2">
    <source>
        <dbReference type="EMBL" id="RNA11497.1"/>
    </source>
</evidence>
<proteinExistence type="predicted"/>
<keyword evidence="1" id="KW-0472">Membrane</keyword>
<comment type="caution">
    <text evidence="2">The sequence shown here is derived from an EMBL/GenBank/DDBJ whole genome shotgun (WGS) entry which is preliminary data.</text>
</comment>